<name>A0A832YRI8_9EURY</name>
<dbReference type="EMBL" id="DQSV01000024">
    <property type="protein sequence ID" value="HIP16910.1"/>
    <property type="molecule type" value="Genomic_DNA"/>
</dbReference>
<evidence type="ECO:0000313" key="1">
    <source>
        <dbReference type="EMBL" id="HIP16910.1"/>
    </source>
</evidence>
<evidence type="ECO:0000313" key="2">
    <source>
        <dbReference type="Proteomes" id="UP000605144"/>
    </source>
</evidence>
<reference evidence="1" key="1">
    <citation type="journal article" date="2020" name="ISME J.">
        <title>Gammaproteobacteria mediating utilization of methyl-, sulfur- and petroleum organic compounds in deep ocean hydrothermal plumes.</title>
        <authorList>
            <person name="Zhou Z."/>
            <person name="Liu Y."/>
            <person name="Pan J."/>
            <person name="Cron B.R."/>
            <person name="Toner B.M."/>
            <person name="Anantharaman K."/>
            <person name="Breier J.A."/>
            <person name="Dick G.J."/>
            <person name="Li M."/>
        </authorList>
    </citation>
    <scope>NUCLEOTIDE SEQUENCE</scope>
    <source>
        <strain evidence="1">SZUA-1385</strain>
    </source>
</reference>
<organism evidence="1 2">
    <name type="scientific">Methanothermococcus okinawensis</name>
    <dbReference type="NCBI Taxonomy" id="155863"/>
    <lineage>
        <taxon>Archaea</taxon>
        <taxon>Methanobacteriati</taxon>
        <taxon>Methanobacteriota</taxon>
        <taxon>Methanomada group</taxon>
        <taxon>Methanococci</taxon>
        <taxon>Methanococcales</taxon>
        <taxon>Methanococcaceae</taxon>
        <taxon>Methanothermococcus</taxon>
    </lineage>
</organism>
<gene>
    <name evidence="1" type="ORF">EYG76_01205</name>
</gene>
<comment type="caution">
    <text evidence="1">The sequence shown here is derived from an EMBL/GenBank/DDBJ whole genome shotgun (WGS) entry which is preliminary data.</text>
</comment>
<dbReference type="Proteomes" id="UP000605144">
    <property type="component" value="Unassembled WGS sequence"/>
</dbReference>
<proteinExistence type="predicted"/>
<sequence>MKKQLISIIFMALMISLSMCINTKDINGDTGKYIGNLDNKNYINNSNNNTIYLNISGNIVELPLRASVKEALSTELINTSDSDILRHYLTTKIIYFEYNKSLPSEEGMVSITDLSMKLGFLNSIYPHEIVDDSVFNNESEIERVKNSNITMIIKIIRSNSTAKIVRVNRTFVIEGNSLKELDKAETRFVLAIYTGLAK</sequence>
<accession>A0A832YRI8</accession>
<protein>
    <submittedName>
        <fullName evidence="1">Uncharacterized protein</fullName>
    </submittedName>
</protein>
<dbReference type="AlphaFoldDB" id="A0A832YRI8"/>